<sequence length="144" mass="16382">MQKAQARHYYGRTAKRRKFCVGDKVLKLLPNESRKLLMQWEGPFDVLATPSANDYRINVNGKRKIFYANVLKKYSMRGAVSDETLTGDCFISAASLDVVEDNDKHTAYDAPGCKIVPELVGWGSKRTLKLGDELFWKNFVNCRS</sequence>
<dbReference type="AlphaFoldDB" id="A0AAV3Z9S1"/>
<evidence type="ECO:0000313" key="1">
    <source>
        <dbReference type="EMBL" id="GFN91390.1"/>
    </source>
</evidence>
<dbReference type="EMBL" id="BLXT01002132">
    <property type="protein sequence ID" value="GFN91390.1"/>
    <property type="molecule type" value="Genomic_DNA"/>
</dbReference>
<protein>
    <submittedName>
        <fullName evidence="1">Zinc finger protein</fullName>
    </submittedName>
</protein>
<dbReference type="Proteomes" id="UP000735302">
    <property type="component" value="Unassembled WGS sequence"/>
</dbReference>
<gene>
    <name evidence="1" type="ORF">PoB_001789600</name>
</gene>
<comment type="caution">
    <text evidence="1">The sequence shown here is derived from an EMBL/GenBank/DDBJ whole genome shotgun (WGS) entry which is preliminary data.</text>
</comment>
<evidence type="ECO:0000313" key="2">
    <source>
        <dbReference type="Proteomes" id="UP000735302"/>
    </source>
</evidence>
<name>A0AAV3Z9S1_9GAST</name>
<keyword evidence="2" id="KW-1185">Reference proteome</keyword>
<proteinExistence type="predicted"/>
<accession>A0AAV3Z9S1</accession>
<reference evidence="1 2" key="1">
    <citation type="journal article" date="2021" name="Elife">
        <title>Chloroplast acquisition without the gene transfer in kleptoplastic sea slugs, Plakobranchus ocellatus.</title>
        <authorList>
            <person name="Maeda T."/>
            <person name="Takahashi S."/>
            <person name="Yoshida T."/>
            <person name="Shimamura S."/>
            <person name="Takaki Y."/>
            <person name="Nagai Y."/>
            <person name="Toyoda A."/>
            <person name="Suzuki Y."/>
            <person name="Arimoto A."/>
            <person name="Ishii H."/>
            <person name="Satoh N."/>
            <person name="Nishiyama T."/>
            <person name="Hasebe M."/>
            <person name="Maruyama T."/>
            <person name="Minagawa J."/>
            <person name="Obokata J."/>
            <person name="Shigenobu S."/>
        </authorList>
    </citation>
    <scope>NUCLEOTIDE SEQUENCE [LARGE SCALE GENOMIC DNA]</scope>
</reference>
<organism evidence="1 2">
    <name type="scientific">Plakobranchus ocellatus</name>
    <dbReference type="NCBI Taxonomy" id="259542"/>
    <lineage>
        <taxon>Eukaryota</taxon>
        <taxon>Metazoa</taxon>
        <taxon>Spiralia</taxon>
        <taxon>Lophotrochozoa</taxon>
        <taxon>Mollusca</taxon>
        <taxon>Gastropoda</taxon>
        <taxon>Heterobranchia</taxon>
        <taxon>Euthyneura</taxon>
        <taxon>Panpulmonata</taxon>
        <taxon>Sacoglossa</taxon>
        <taxon>Placobranchoidea</taxon>
        <taxon>Plakobranchidae</taxon>
        <taxon>Plakobranchus</taxon>
    </lineage>
</organism>